<dbReference type="InterPro" id="IPR007867">
    <property type="entry name" value="GMC_OxRtase_C"/>
</dbReference>
<keyword evidence="4" id="KW-1185">Reference proteome</keyword>
<dbReference type="InterPro" id="IPR036188">
    <property type="entry name" value="FAD/NAD-bd_sf"/>
</dbReference>
<feature type="domain" description="Glucose-methanol-choline oxidoreductase C-terminal" evidence="2">
    <location>
        <begin position="1"/>
        <end position="109"/>
    </location>
</feature>
<reference evidence="3" key="1">
    <citation type="journal article" date="2023" name="IScience">
        <title>Live-bearing cockroach genome reveals convergent evolutionary mechanisms linked to viviparity in insects and beyond.</title>
        <authorList>
            <person name="Fouks B."/>
            <person name="Harrison M.C."/>
            <person name="Mikhailova A.A."/>
            <person name="Marchal E."/>
            <person name="English S."/>
            <person name="Carruthers M."/>
            <person name="Jennings E.C."/>
            <person name="Chiamaka E.L."/>
            <person name="Frigard R.A."/>
            <person name="Pippel M."/>
            <person name="Attardo G.M."/>
            <person name="Benoit J.B."/>
            <person name="Bornberg-Bauer E."/>
            <person name="Tobe S.S."/>
        </authorList>
    </citation>
    <scope>NUCLEOTIDE SEQUENCE</scope>
    <source>
        <strain evidence="3">Stay&amp;Tobe</strain>
    </source>
</reference>
<protein>
    <recommendedName>
        <fullName evidence="2">Glucose-methanol-choline oxidoreductase C-terminal domain-containing protein</fullName>
    </recommendedName>
</protein>
<dbReference type="AlphaFoldDB" id="A0AAD7ZWK9"/>
<dbReference type="Gene3D" id="3.50.50.60">
    <property type="entry name" value="FAD/NAD(P)-binding domain"/>
    <property type="match status" value="1"/>
</dbReference>
<organism evidence="3 4">
    <name type="scientific">Diploptera punctata</name>
    <name type="common">Pacific beetle cockroach</name>
    <dbReference type="NCBI Taxonomy" id="6984"/>
    <lineage>
        <taxon>Eukaryota</taxon>
        <taxon>Metazoa</taxon>
        <taxon>Ecdysozoa</taxon>
        <taxon>Arthropoda</taxon>
        <taxon>Hexapoda</taxon>
        <taxon>Insecta</taxon>
        <taxon>Pterygota</taxon>
        <taxon>Neoptera</taxon>
        <taxon>Polyneoptera</taxon>
        <taxon>Dictyoptera</taxon>
        <taxon>Blattodea</taxon>
        <taxon>Blaberoidea</taxon>
        <taxon>Blaberidae</taxon>
        <taxon>Diplopterinae</taxon>
        <taxon>Diploptera</taxon>
    </lineage>
</organism>
<evidence type="ECO:0000313" key="4">
    <source>
        <dbReference type="Proteomes" id="UP001233999"/>
    </source>
</evidence>
<evidence type="ECO:0000256" key="1">
    <source>
        <dbReference type="ARBA" id="ARBA00010790"/>
    </source>
</evidence>
<dbReference type="GO" id="GO:0016614">
    <property type="term" value="F:oxidoreductase activity, acting on CH-OH group of donors"/>
    <property type="evidence" value="ECO:0007669"/>
    <property type="project" value="InterPro"/>
</dbReference>
<dbReference type="PANTHER" id="PTHR11552">
    <property type="entry name" value="GLUCOSE-METHANOL-CHOLINE GMC OXIDOREDUCTASE"/>
    <property type="match status" value="1"/>
</dbReference>
<reference evidence="3" key="2">
    <citation type="submission" date="2023-05" db="EMBL/GenBank/DDBJ databases">
        <authorList>
            <person name="Fouks B."/>
        </authorList>
    </citation>
    <scope>NUCLEOTIDE SEQUENCE</scope>
    <source>
        <strain evidence="3">Stay&amp;Tobe</strain>
        <tissue evidence="3">Testes</tissue>
    </source>
</reference>
<dbReference type="SUPFAM" id="SSF54373">
    <property type="entry name" value="FAD-linked reductases, C-terminal domain"/>
    <property type="match status" value="1"/>
</dbReference>
<comment type="caution">
    <text evidence="3">The sequence shown here is derived from an EMBL/GenBank/DDBJ whole genome shotgun (WGS) entry which is preliminary data.</text>
</comment>
<sequence>MMEGVKHAIALSQTKALQKFGSTLLKTPFPGCESLEFASDSYWECAARTVTTTLQHQVGTCKMGPDSDPDAVVDPQLRVRGVEGLRVVDASIMPVIPAAHTMAPVYMIGEKASDMIKLRWRKST</sequence>
<dbReference type="SUPFAM" id="SSF51905">
    <property type="entry name" value="FAD/NAD(P)-binding domain"/>
    <property type="match status" value="1"/>
</dbReference>
<gene>
    <name evidence="3" type="ORF">L9F63_018839</name>
</gene>
<proteinExistence type="inferred from homology"/>
<dbReference type="Gene3D" id="3.30.560.10">
    <property type="entry name" value="Glucose Oxidase, domain 3"/>
    <property type="match status" value="1"/>
</dbReference>
<dbReference type="Proteomes" id="UP001233999">
    <property type="component" value="Unassembled WGS sequence"/>
</dbReference>
<evidence type="ECO:0000313" key="3">
    <source>
        <dbReference type="EMBL" id="KAJ9587731.1"/>
    </source>
</evidence>
<dbReference type="EMBL" id="JASPKZ010006068">
    <property type="protein sequence ID" value="KAJ9587731.1"/>
    <property type="molecule type" value="Genomic_DNA"/>
</dbReference>
<name>A0AAD7ZWK9_DIPPU</name>
<evidence type="ECO:0000259" key="2">
    <source>
        <dbReference type="Pfam" id="PF05199"/>
    </source>
</evidence>
<dbReference type="Pfam" id="PF05199">
    <property type="entry name" value="GMC_oxred_C"/>
    <property type="match status" value="1"/>
</dbReference>
<dbReference type="GO" id="GO:0050660">
    <property type="term" value="F:flavin adenine dinucleotide binding"/>
    <property type="evidence" value="ECO:0007669"/>
    <property type="project" value="InterPro"/>
</dbReference>
<dbReference type="InterPro" id="IPR012132">
    <property type="entry name" value="GMC_OxRdtase"/>
</dbReference>
<comment type="similarity">
    <text evidence="1">Belongs to the GMC oxidoreductase family.</text>
</comment>
<dbReference type="PANTHER" id="PTHR11552:SF216">
    <property type="entry name" value="GLUCOSE-METHANOL-CHOLINE OXIDOREDUCTASE N-TERMINAL DOMAIN-CONTAINING PROTEIN"/>
    <property type="match status" value="1"/>
</dbReference>
<accession>A0AAD7ZWK9</accession>